<gene>
    <name evidence="1" type="ORF">MBELCI_2452</name>
</gene>
<accession>U2Z4S9</accession>
<protein>
    <submittedName>
        <fullName evidence="1">Uncharacterized protein</fullName>
    </submittedName>
</protein>
<evidence type="ECO:0000313" key="2">
    <source>
        <dbReference type="Proteomes" id="UP000016566"/>
    </source>
</evidence>
<dbReference type="Proteomes" id="UP000016566">
    <property type="component" value="Unassembled WGS sequence"/>
</dbReference>
<dbReference type="EMBL" id="BATB01000036">
    <property type="protein sequence ID" value="GAD56400.1"/>
    <property type="molecule type" value="Genomic_DNA"/>
</dbReference>
<keyword evidence="2" id="KW-1185">Reference proteome</keyword>
<dbReference type="AlphaFoldDB" id="U2Z4S9"/>
<comment type="caution">
    <text evidence="1">The sequence shown here is derived from an EMBL/GenBank/DDBJ whole genome shotgun (WGS) entry which is preliminary data.</text>
</comment>
<proteinExistence type="predicted"/>
<name>U2Z4S9_9RHOB</name>
<sequence>MGPGADQPRALIAERRHLDLQHALAGGGAIAEDLEDQAGPIEDLYLPFLFEISLLHRADMAVDQHQLDLVGLQPLLQLFDLAGAEQHAGVALGQAHDLGTEHVKARQRIGQRHGLGQRGRGSRRLLSFLISGWITQVRVSGASGM</sequence>
<reference evidence="1" key="1">
    <citation type="journal article" date="2013" name="Genome Announc.">
        <title>Draft Genome Sequence of Loktanella cinnabarina LL-001T, Isolated from Deep-Sea Floor Sediment.</title>
        <authorList>
            <person name="Nishi S."/>
            <person name="Tsubouchi T."/>
            <person name="Takaki Y."/>
            <person name="Koyanagi R."/>
            <person name="Satoh N."/>
            <person name="Maruyama T."/>
            <person name="Hatada Y."/>
        </authorList>
    </citation>
    <scope>NUCLEOTIDE SEQUENCE [LARGE SCALE GENOMIC DNA]</scope>
    <source>
        <strain evidence="1">LL-001</strain>
    </source>
</reference>
<evidence type="ECO:0000313" key="1">
    <source>
        <dbReference type="EMBL" id="GAD56400.1"/>
    </source>
</evidence>
<organism evidence="1 2">
    <name type="scientific">Limimaricola cinnabarinus LL-001</name>
    <dbReference type="NCBI Taxonomy" id="1337093"/>
    <lineage>
        <taxon>Bacteria</taxon>
        <taxon>Pseudomonadati</taxon>
        <taxon>Pseudomonadota</taxon>
        <taxon>Alphaproteobacteria</taxon>
        <taxon>Rhodobacterales</taxon>
        <taxon>Paracoccaceae</taxon>
        <taxon>Limimaricola</taxon>
    </lineage>
</organism>